<protein>
    <recommendedName>
        <fullName evidence="4">DUF4179 domain-containing protein</fullName>
    </recommendedName>
</protein>
<keyword evidence="1" id="KW-0732">Signal</keyword>
<feature type="signal peptide" evidence="1">
    <location>
        <begin position="1"/>
        <end position="21"/>
    </location>
</feature>
<comment type="caution">
    <text evidence="2">The sequence shown here is derived from an EMBL/GenBank/DDBJ whole genome shotgun (WGS) entry which is preliminary data.</text>
</comment>
<keyword evidence="3" id="KW-1185">Reference proteome</keyword>
<organism evidence="2 3">
    <name type="scientific">Salibacterium lacus</name>
    <dbReference type="NCBI Taxonomy" id="1898109"/>
    <lineage>
        <taxon>Bacteria</taxon>
        <taxon>Bacillati</taxon>
        <taxon>Bacillota</taxon>
        <taxon>Bacilli</taxon>
        <taxon>Bacillales</taxon>
        <taxon>Bacillaceae</taxon>
    </lineage>
</organism>
<evidence type="ECO:0000313" key="2">
    <source>
        <dbReference type="EMBL" id="MFD2706231.1"/>
    </source>
</evidence>
<sequence>MNKKGMAVVFSLIAVVTAGLAAAGGMVESEEKAKPSFTGEYSVAPDGRIAYVMESNGSQTLYVKGRESERSGVYTAEESQKLWSPVFNENGDLSVIETSGYPEGAPGEQEFQLAHSDIVTISAEGGKIETVLQARGVLTNLKKDPAHERLFVQGIHVSTQGEPEEGFKPMESGLYTLKPDGVFEEIRTFDTYSPGSLSISNNGEKMLMILADDYKNATPDSMFESVQRIYEMNIAEPGKLNPVPLENNDVPVSEVVQLEKENKLLVQTIMNYGEGDPLFQYDMVTFDRATGEKGERLGINESVQHTQLSQGESEIYYSKEKDRQNQQQSFELFRYHLESGEEEKIELTPQSS</sequence>
<accession>A0ABW5T355</accession>
<dbReference type="SUPFAM" id="SSF69304">
    <property type="entry name" value="Tricorn protease N-terminal domain"/>
    <property type="match status" value="1"/>
</dbReference>
<dbReference type="RefSeq" id="WP_380713535.1">
    <property type="nucleotide sequence ID" value="NZ_JBHUML010000003.1"/>
</dbReference>
<gene>
    <name evidence="2" type="ORF">ACFSUB_12215</name>
</gene>
<feature type="chain" id="PRO_5046637267" description="DUF4179 domain-containing protein" evidence="1">
    <location>
        <begin position="22"/>
        <end position="352"/>
    </location>
</feature>
<evidence type="ECO:0000313" key="3">
    <source>
        <dbReference type="Proteomes" id="UP001597520"/>
    </source>
</evidence>
<evidence type="ECO:0000256" key="1">
    <source>
        <dbReference type="SAM" id="SignalP"/>
    </source>
</evidence>
<dbReference type="Proteomes" id="UP001597520">
    <property type="component" value="Unassembled WGS sequence"/>
</dbReference>
<reference evidence="3" key="1">
    <citation type="journal article" date="2019" name="Int. J. Syst. Evol. Microbiol.">
        <title>The Global Catalogue of Microorganisms (GCM) 10K type strain sequencing project: providing services to taxonomists for standard genome sequencing and annotation.</title>
        <authorList>
            <consortium name="The Broad Institute Genomics Platform"/>
            <consortium name="The Broad Institute Genome Sequencing Center for Infectious Disease"/>
            <person name="Wu L."/>
            <person name="Ma J."/>
        </authorList>
    </citation>
    <scope>NUCLEOTIDE SEQUENCE [LARGE SCALE GENOMIC DNA]</scope>
    <source>
        <strain evidence="3">KCTC 33792</strain>
    </source>
</reference>
<evidence type="ECO:0008006" key="4">
    <source>
        <dbReference type="Google" id="ProtNLM"/>
    </source>
</evidence>
<proteinExistence type="predicted"/>
<name>A0ABW5T355_9BACI</name>
<dbReference type="EMBL" id="JBHUML010000003">
    <property type="protein sequence ID" value="MFD2706231.1"/>
    <property type="molecule type" value="Genomic_DNA"/>
</dbReference>